<dbReference type="Pfam" id="PF19276">
    <property type="entry name" value="HD_assoc_2"/>
    <property type="match status" value="1"/>
</dbReference>
<dbReference type="InterPro" id="IPR050135">
    <property type="entry name" value="dGTPase-like"/>
</dbReference>
<dbReference type="SUPFAM" id="SSF109604">
    <property type="entry name" value="HD-domain/PDEase-like"/>
    <property type="match status" value="1"/>
</dbReference>
<organism evidence="2 3">
    <name type="scientific">Saccharolobus solfataricus (strain ATCC 35092 / DSM 1617 / JCM 11322 / P2)</name>
    <name type="common">Sulfolobus solfataricus</name>
    <dbReference type="NCBI Taxonomy" id="273057"/>
    <lineage>
        <taxon>Archaea</taxon>
        <taxon>Thermoproteota</taxon>
        <taxon>Thermoprotei</taxon>
        <taxon>Sulfolobales</taxon>
        <taxon>Sulfolobaceae</taxon>
        <taxon>Saccharolobus</taxon>
    </lineage>
</organism>
<dbReference type="KEGG" id="sso:SSO3125"/>
<dbReference type="EMBL" id="AE006641">
    <property type="protein sequence ID" value="AAK43226.1"/>
    <property type="molecule type" value="Genomic_DNA"/>
</dbReference>
<dbReference type="InterPro" id="IPR003607">
    <property type="entry name" value="HD/PDEase_dom"/>
</dbReference>
<dbReference type="InterPro" id="IPR006674">
    <property type="entry name" value="HD_domain"/>
</dbReference>
<proteinExistence type="predicted"/>
<protein>
    <recommendedName>
        <fullName evidence="1">HD/PDEase domain-containing protein</fullName>
    </recommendedName>
</protein>
<dbReference type="PIR" id="C90496">
    <property type="entry name" value="C90496"/>
</dbReference>
<dbReference type="SMART" id="SM00471">
    <property type="entry name" value="HDc"/>
    <property type="match status" value="1"/>
</dbReference>
<dbReference type="AlphaFoldDB" id="Q97U95"/>
<evidence type="ECO:0000313" key="3">
    <source>
        <dbReference type="Proteomes" id="UP000001974"/>
    </source>
</evidence>
<dbReference type="PATRIC" id="fig|273057.12.peg.3231"/>
<feature type="domain" description="HD/PDEase" evidence="1">
    <location>
        <begin position="52"/>
        <end position="206"/>
    </location>
</feature>
<dbReference type="STRING" id="273057.SSO3125"/>
<dbReference type="HOGENOM" id="CLU_026821_3_1_2"/>
<dbReference type="InterPro" id="IPR045509">
    <property type="entry name" value="HD_assoc_2"/>
</dbReference>
<evidence type="ECO:0000313" key="2">
    <source>
        <dbReference type="EMBL" id="AAK43226.1"/>
    </source>
</evidence>
<dbReference type="eggNOG" id="arCOG04430">
    <property type="taxonomic scope" value="Archaea"/>
</dbReference>
<dbReference type="Pfam" id="PF01966">
    <property type="entry name" value="HD"/>
    <property type="match status" value="1"/>
</dbReference>
<dbReference type="GO" id="GO:0008832">
    <property type="term" value="F:dGTPase activity"/>
    <property type="evidence" value="ECO:0000318"/>
    <property type="project" value="GO_Central"/>
</dbReference>
<dbReference type="Proteomes" id="UP000001974">
    <property type="component" value="Chromosome"/>
</dbReference>
<reference evidence="3" key="1">
    <citation type="journal article" date="2001" name="Proc. Natl. Acad. Sci. U.S.A.">
        <title>The complete genome of the crenarchaeon Sulfolobus solfataricus P2.</title>
        <authorList>
            <person name="She Q."/>
            <person name="Singh R.K."/>
            <person name="Confalonieri F."/>
            <person name="Zivanovic Y."/>
            <person name="Allard G."/>
            <person name="Awayez M.J."/>
            <person name="Chan-Weiher C.C.-Y."/>
            <person name="Clausen I.G."/>
            <person name="Curtis B.A."/>
            <person name="De Moors A."/>
            <person name="Erauso G."/>
            <person name="Fletcher C."/>
            <person name="Gordon P.M.K."/>
            <person name="Heikamp-de Jong I."/>
            <person name="Jeffries A.C."/>
            <person name="Kozera C.J."/>
            <person name="Medina N."/>
            <person name="Peng X."/>
            <person name="Thi-Ngoc H.P."/>
            <person name="Redder P."/>
            <person name="Schenk M.E."/>
            <person name="Theriault C."/>
            <person name="Tolstrup N."/>
            <person name="Charlebois R.L."/>
            <person name="Doolittle W.F."/>
            <person name="Duguet M."/>
            <person name="Gaasterland T."/>
            <person name="Garrett R.A."/>
            <person name="Ragan M.A."/>
            <person name="Sensen C.W."/>
            <person name="Van der Oost J."/>
        </authorList>
    </citation>
    <scope>NUCLEOTIDE SEQUENCE [LARGE SCALE GENOMIC DNA]</scope>
    <source>
        <strain evidence="3">ATCC 35092 / DSM 1617 / JCM 11322 / P2</strain>
    </source>
</reference>
<sequence length="413" mass="48029">MQILFFMKIIRDPIHGYIEVEDFVLQIISTEIFQRLRHITQTGLAYLVYPGMRHTRFEHSLGVMHLAKELTRYIKINSEQYTDLDFINEEYLKLVGLSGLLHDIGHLPFSHTFENALSLAKEVYGIDVEYYGKKTHVIFGNRVIDYYLGNYLDKLSKNYDVVNFVQRVISSTPRTKEESLASLIISSPLDADRGDYLLRDSYFAGVGYGNFDIERIKRSLIYVNGKLAVLKKAIPVVEQFLLARMYMYETIYFHSVVGLYNAVLSHAVVKLIQKNLIPNVAPENYLKLNDVVIMSKLNEAGREFFDAIVYRKGFKRYKKDLTGNCYETLEKKRKEINEIMRENNGLILYHDFYDVPYSEDEIFVYDDDELKPLSTESKIVSSLTIIKKGIVGYHESAEDKMKKIYEILQECPL</sequence>
<dbReference type="PANTHER" id="PTHR11373:SF4">
    <property type="entry name" value="DEOXYNUCLEOSIDE TRIPHOSPHATE TRIPHOSPHOHYDROLASE SAMHD1"/>
    <property type="match status" value="1"/>
</dbReference>
<dbReference type="GO" id="GO:0006203">
    <property type="term" value="P:dGTP catabolic process"/>
    <property type="evidence" value="ECO:0000318"/>
    <property type="project" value="GO_Central"/>
</dbReference>
<gene>
    <name evidence="2" type="ordered locus">SSO3125</name>
</gene>
<dbReference type="Gene3D" id="1.10.3210.10">
    <property type="entry name" value="Hypothetical protein af1432"/>
    <property type="match status" value="1"/>
</dbReference>
<dbReference type="FunCoup" id="Q97U95">
    <property type="interactions" value="166"/>
</dbReference>
<dbReference type="PaxDb" id="273057-SSO3125"/>
<dbReference type="PhylomeDB" id="Q97U95"/>
<dbReference type="CDD" id="cd00077">
    <property type="entry name" value="HDc"/>
    <property type="match status" value="1"/>
</dbReference>
<dbReference type="PANTHER" id="PTHR11373">
    <property type="entry name" value="DEOXYNUCLEOSIDE TRIPHOSPHATE TRIPHOSPHOHYDROLASE"/>
    <property type="match status" value="1"/>
</dbReference>
<evidence type="ECO:0000259" key="1">
    <source>
        <dbReference type="SMART" id="SM00471"/>
    </source>
</evidence>
<dbReference type="EnsemblBacteria" id="AAK43226">
    <property type="protein sequence ID" value="AAK43226"/>
    <property type="gene ID" value="SSO3125"/>
</dbReference>
<accession>Q97U95</accession>
<dbReference type="InParanoid" id="Q97U95"/>
<name>Q97U95_SACS2</name>
<keyword evidence="3" id="KW-1185">Reference proteome</keyword>